<name>A0ABN0WVD8_9ACTN</name>
<keyword evidence="3" id="KW-1185">Reference proteome</keyword>
<sequence length="45" mass="5236">MTPGDVAWALVGWQAAIFFRLIADLIINQRDRRRARRRRAAAEAR</sequence>
<gene>
    <name evidence="2" type="ORF">GCM10010151_41830</name>
</gene>
<keyword evidence="1" id="KW-0812">Transmembrane</keyword>
<evidence type="ECO:0000313" key="3">
    <source>
        <dbReference type="Proteomes" id="UP001501822"/>
    </source>
</evidence>
<keyword evidence="1" id="KW-0472">Membrane</keyword>
<proteinExistence type="predicted"/>
<protein>
    <submittedName>
        <fullName evidence="2">Uncharacterized protein</fullName>
    </submittedName>
</protein>
<dbReference type="EMBL" id="BAAABM010000037">
    <property type="protein sequence ID" value="GAA0347755.1"/>
    <property type="molecule type" value="Genomic_DNA"/>
</dbReference>
<dbReference type="Proteomes" id="UP001501822">
    <property type="component" value="Unassembled WGS sequence"/>
</dbReference>
<evidence type="ECO:0000256" key="1">
    <source>
        <dbReference type="SAM" id="Phobius"/>
    </source>
</evidence>
<evidence type="ECO:0000313" key="2">
    <source>
        <dbReference type="EMBL" id="GAA0347755.1"/>
    </source>
</evidence>
<dbReference type="RefSeq" id="WP_252801283.1">
    <property type="nucleotide sequence ID" value="NZ_BAAABM010000037.1"/>
</dbReference>
<comment type="caution">
    <text evidence="2">The sequence shown here is derived from an EMBL/GenBank/DDBJ whole genome shotgun (WGS) entry which is preliminary data.</text>
</comment>
<keyword evidence="1" id="KW-1133">Transmembrane helix</keyword>
<reference evidence="2 3" key="1">
    <citation type="journal article" date="2019" name="Int. J. Syst. Evol. Microbiol.">
        <title>The Global Catalogue of Microorganisms (GCM) 10K type strain sequencing project: providing services to taxonomists for standard genome sequencing and annotation.</title>
        <authorList>
            <consortium name="The Broad Institute Genomics Platform"/>
            <consortium name="The Broad Institute Genome Sequencing Center for Infectious Disease"/>
            <person name="Wu L."/>
            <person name="Ma J."/>
        </authorList>
    </citation>
    <scope>NUCLEOTIDE SEQUENCE [LARGE SCALE GENOMIC DNA]</scope>
    <source>
        <strain evidence="2 3">JCM 3146</strain>
    </source>
</reference>
<accession>A0ABN0WVD8</accession>
<organism evidence="2 3">
    <name type="scientific">Actinoallomurus spadix</name>
    <dbReference type="NCBI Taxonomy" id="79912"/>
    <lineage>
        <taxon>Bacteria</taxon>
        <taxon>Bacillati</taxon>
        <taxon>Actinomycetota</taxon>
        <taxon>Actinomycetes</taxon>
        <taxon>Streptosporangiales</taxon>
        <taxon>Thermomonosporaceae</taxon>
        <taxon>Actinoallomurus</taxon>
    </lineage>
</organism>
<feature type="transmembrane region" description="Helical" evidence="1">
    <location>
        <begin position="6"/>
        <end position="27"/>
    </location>
</feature>